<reference evidence="2" key="1">
    <citation type="submission" date="2025-08" db="UniProtKB">
        <authorList>
            <consortium name="RefSeq"/>
        </authorList>
    </citation>
    <scope>IDENTIFICATION</scope>
</reference>
<protein>
    <submittedName>
        <fullName evidence="2">Hydroxypyruvate isomerase isoform X2</fullName>
    </submittedName>
</protein>
<keyword evidence="1" id="KW-1185">Reference proteome</keyword>
<name>A0AC58N4B7_CASCN</name>
<evidence type="ECO:0000313" key="2">
    <source>
        <dbReference type="RefSeq" id="XP_073936493.1"/>
    </source>
</evidence>
<sequence length="309" mass="34113">MAPLRFSANLSWLFPELPSLPARLRAAGRSGFEAAEVAWPYAEPPEALARAAQDAGLRLVLINTPRGDQEKGEMGLAAVPGRQAAFREGLEQAVLYAKALGCPRIHLMAGRVPQGADRAAVRGEMETVFLENLKYAAGVLAQVRGRNVGDQLRHETGHWLMPEGQMSMLVSDWLMGDKCGSSVHCIQHGARRTSWECWNPLTPGSRTPSTSWIHPSRDIFHWQIMDGNLTGNIREFLPIVGHVQVAQVPGRGEPGSSGELDFSYLFQLLEDEGYEGFVGCEYKPQGDTIAGLSWLRSYWDRRGHPQDGR</sequence>
<proteinExistence type="predicted"/>
<gene>
    <name evidence="2" type="primary">Hyi</name>
</gene>
<evidence type="ECO:0000313" key="1">
    <source>
        <dbReference type="Proteomes" id="UP001732720"/>
    </source>
</evidence>
<dbReference type="RefSeq" id="XP_073936493.1">
    <property type="nucleotide sequence ID" value="XM_074080392.1"/>
</dbReference>
<dbReference type="Proteomes" id="UP001732720">
    <property type="component" value="Chromosome 7"/>
</dbReference>
<keyword evidence="2" id="KW-0413">Isomerase</keyword>
<organism evidence="1 2">
    <name type="scientific">Castor canadensis</name>
    <name type="common">American beaver</name>
    <dbReference type="NCBI Taxonomy" id="51338"/>
    <lineage>
        <taxon>Eukaryota</taxon>
        <taxon>Metazoa</taxon>
        <taxon>Chordata</taxon>
        <taxon>Craniata</taxon>
        <taxon>Vertebrata</taxon>
        <taxon>Euteleostomi</taxon>
        <taxon>Mammalia</taxon>
        <taxon>Eutheria</taxon>
        <taxon>Euarchontoglires</taxon>
        <taxon>Glires</taxon>
        <taxon>Rodentia</taxon>
        <taxon>Castorimorpha</taxon>
        <taxon>Castoridae</taxon>
        <taxon>Castor</taxon>
    </lineage>
</organism>
<accession>A0AC58N4B7</accession>